<keyword evidence="10" id="KW-0626">Porin</keyword>
<evidence type="ECO:0000256" key="4">
    <source>
        <dbReference type="ARBA" id="ARBA00022452"/>
    </source>
</evidence>
<evidence type="ECO:0000256" key="9">
    <source>
        <dbReference type="ARBA" id="ARBA00023065"/>
    </source>
</evidence>
<keyword evidence="14" id="KW-0449">Lipoprotein</keyword>
<evidence type="ECO:0000256" key="8">
    <source>
        <dbReference type="ARBA" id="ARBA00023047"/>
    </source>
</evidence>
<keyword evidence="7" id="KW-0732">Signal</keyword>
<accession>A0ABY5YAN2</accession>
<dbReference type="Pfam" id="PF02563">
    <property type="entry name" value="Poly_export"/>
    <property type="match status" value="1"/>
</dbReference>
<evidence type="ECO:0000256" key="11">
    <source>
        <dbReference type="ARBA" id="ARBA00023136"/>
    </source>
</evidence>
<keyword evidence="8" id="KW-0625">Polysaccharide transport</keyword>
<keyword evidence="6 15" id="KW-0812">Transmembrane</keyword>
<dbReference type="Pfam" id="PF22461">
    <property type="entry name" value="SLBB_2"/>
    <property type="match status" value="1"/>
</dbReference>
<comment type="subcellular location">
    <subcellularLocation>
        <location evidence="1">Cell outer membrane</location>
        <topology evidence="1">Multi-pass membrane protein</topology>
    </subcellularLocation>
</comment>
<keyword evidence="19" id="KW-1185">Reference proteome</keyword>
<evidence type="ECO:0000256" key="7">
    <source>
        <dbReference type="ARBA" id="ARBA00022729"/>
    </source>
</evidence>
<evidence type="ECO:0000256" key="3">
    <source>
        <dbReference type="ARBA" id="ARBA00022448"/>
    </source>
</evidence>
<evidence type="ECO:0000256" key="5">
    <source>
        <dbReference type="ARBA" id="ARBA00022597"/>
    </source>
</evidence>
<evidence type="ECO:0000313" key="18">
    <source>
        <dbReference type="EMBL" id="UWX56113.1"/>
    </source>
</evidence>
<feature type="domain" description="Polysaccharide export protein N-terminal" evidence="16">
    <location>
        <begin position="52"/>
        <end position="146"/>
    </location>
</feature>
<keyword evidence="12" id="KW-0564">Palmitate</keyword>
<name>A0ABY5YAN2_9FLAO</name>
<evidence type="ECO:0000256" key="10">
    <source>
        <dbReference type="ARBA" id="ARBA00023114"/>
    </source>
</evidence>
<dbReference type="PANTHER" id="PTHR33619:SF3">
    <property type="entry name" value="POLYSACCHARIDE EXPORT PROTEIN GFCE-RELATED"/>
    <property type="match status" value="1"/>
</dbReference>
<comment type="similarity">
    <text evidence="2">Belongs to the BexD/CtrA/VexA family.</text>
</comment>
<gene>
    <name evidence="18" type="ORF">NYZ99_07390</name>
</gene>
<reference evidence="18" key="1">
    <citation type="submission" date="2022-09" db="EMBL/GenBank/DDBJ databases">
        <title>Maribacter litopenaei sp. nov., isolated from the intestinal tract of the Pacific White Shrimp, Litopenaeus vannamei.</title>
        <authorList>
            <person name="Kim S.Y."/>
            <person name="Hwang C.Y."/>
        </authorList>
    </citation>
    <scope>NUCLEOTIDE SEQUENCE</scope>
    <source>
        <strain evidence="18">HL-LV01</strain>
    </source>
</reference>
<evidence type="ECO:0000313" key="19">
    <source>
        <dbReference type="Proteomes" id="UP001059209"/>
    </source>
</evidence>
<dbReference type="Proteomes" id="UP001059209">
    <property type="component" value="Chromosome"/>
</dbReference>
<evidence type="ECO:0000256" key="2">
    <source>
        <dbReference type="ARBA" id="ARBA00009450"/>
    </source>
</evidence>
<evidence type="ECO:0000256" key="15">
    <source>
        <dbReference type="SAM" id="Phobius"/>
    </source>
</evidence>
<dbReference type="InterPro" id="IPR054765">
    <property type="entry name" value="SLBB_dom"/>
</dbReference>
<keyword evidence="4" id="KW-1134">Transmembrane beta strand</keyword>
<evidence type="ECO:0000256" key="6">
    <source>
        <dbReference type="ARBA" id="ARBA00022692"/>
    </source>
</evidence>
<evidence type="ECO:0000259" key="17">
    <source>
        <dbReference type="Pfam" id="PF22461"/>
    </source>
</evidence>
<proteinExistence type="inferred from homology"/>
<keyword evidence="5" id="KW-0762">Sugar transport</keyword>
<evidence type="ECO:0000256" key="14">
    <source>
        <dbReference type="ARBA" id="ARBA00023288"/>
    </source>
</evidence>
<dbReference type="Gene3D" id="3.30.1950.10">
    <property type="entry name" value="wza like domain"/>
    <property type="match status" value="1"/>
</dbReference>
<dbReference type="PROSITE" id="PS51257">
    <property type="entry name" value="PROKAR_LIPOPROTEIN"/>
    <property type="match status" value="1"/>
</dbReference>
<dbReference type="EMBL" id="CP104205">
    <property type="protein sequence ID" value="UWX56113.1"/>
    <property type="molecule type" value="Genomic_DNA"/>
</dbReference>
<dbReference type="InterPro" id="IPR003715">
    <property type="entry name" value="Poly_export_N"/>
</dbReference>
<feature type="domain" description="SLBB" evidence="17">
    <location>
        <begin position="151"/>
        <end position="229"/>
    </location>
</feature>
<sequence length="278" mass="30697">MFKITSFFKVLAVIVFTGALFTSCGSSKDIVYFQDAQNYETIVSDNSYVNTFKIDDVVRINVSTLDQAASAPFNIFMGVQQETNLPGLNSGNRPTQLDYIVDKKGEIDFPVLGNIKILGLTPEDTKELLKEKLKPYLKDPIINIRLVNFTVTVLGQVNRPGTYQVNGEQITVLEAIGLASDLGIKGKRDNVLVIRDFNGTKVYTRIDLTSKEALNSPVYYLTQNDVVYVEPNRSAVSQSTLDNRAGLAVSIASLLITTTVILLTVKLKTHSFAFNSIL</sequence>
<keyword evidence="13" id="KW-0998">Cell outer membrane</keyword>
<keyword evidence="15" id="KW-1133">Transmembrane helix</keyword>
<evidence type="ECO:0000259" key="16">
    <source>
        <dbReference type="Pfam" id="PF02563"/>
    </source>
</evidence>
<feature type="transmembrane region" description="Helical" evidence="15">
    <location>
        <begin position="245"/>
        <end position="265"/>
    </location>
</feature>
<evidence type="ECO:0000256" key="12">
    <source>
        <dbReference type="ARBA" id="ARBA00023139"/>
    </source>
</evidence>
<keyword evidence="11 15" id="KW-0472">Membrane</keyword>
<keyword evidence="3" id="KW-0813">Transport</keyword>
<organism evidence="18 19">
    <name type="scientific">Maribacter litopenaei</name>
    <dbReference type="NCBI Taxonomy" id="2976127"/>
    <lineage>
        <taxon>Bacteria</taxon>
        <taxon>Pseudomonadati</taxon>
        <taxon>Bacteroidota</taxon>
        <taxon>Flavobacteriia</taxon>
        <taxon>Flavobacteriales</taxon>
        <taxon>Flavobacteriaceae</taxon>
        <taxon>Maribacter</taxon>
    </lineage>
</organism>
<evidence type="ECO:0000256" key="13">
    <source>
        <dbReference type="ARBA" id="ARBA00023237"/>
    </source>
</evidence>
<keyword evidence="9" id="KW-0406">Ion transport</keyword>
<dbReference type="RefSeq" id="WP_260574664.1">
    <property type="nucleotide sequence ID" value="NZ_CP104205.1"/>
</dbReference>
<protein>
    <submittedName>
        <fullName evidence="18">Polysaccharide biosynthesis/export family protein</fullName>
    </submittedName>
</protein>
<dbReference type="InterPro" id="IPR049712">
    <property type="entry name" value="Poly_export"/>
</dbReference>
<evidence type="ECO:0000256" key="1">
    <source>
        <dbReference type="ARBA" id="ARBA00004571"/>
    </source>
</evidence>
<dbReference type="PANTHER" id="PTHR33619">
    <property type="entry name" value="POLYSACCHARIDE EXPORT PROTEIN GFCE-RELATED"/>
    <property type="match status" value="1"/>
</dbReference>